<evidence type="ECO:0000313" key="3">
    <source>
        <dbReference type="Proteomes" id="UP000660380"/>
    </source>
</evidence>
<keyword evidence="2" id="KW-0808">Transferase</keyword>
<dbReference type="SUPFAM" id="SSF53335">
    <property type="entry name" value="S-adenosyl-L-methionine-dependent methyltransferases"/>
    <property type="match status" value="1"/>
</dbReference>
<dbReference type="InterPro" id="IPR013217">
    <property type="entry name" value="Methyltransf_12"/>
</dbReference>
<dbReference type="GO" id="GO:0032259">
    <property type="term" value="P:methylation"/>
    <property type="evidence" value="ECO:0007669"/>
    <property type="project" value="UniProtKB-KW"/>
</dbReference>
<protein>
    <submittedName>
        <fullName evidence="2">Class I SAM-dependent methyltransferase</fullName>
    </submittedName>
</protein>
<proteinExistence type="predicted"/>
<dbReference type="GO" id="GO:0008168">
    <property type="term" value="F:methyltransferase activity"/>
    <property type="evidence" value="ECO:0007669"/>
    <property type="project" value="UniProtKB-KW"/>
</dbReference>
<dbReference type="Proteomes" id="UP000660380">
    <property type="component" value="Unassembled WGS sequence"/>
</dbReference>
<keyword evidence="3" id="KW-1185">Reference proteome</keyword>
<dbReference type="EMBL" id="JACJTA010000020">
    <property type="protein sequence ID" value="MBD2605236.1"/>
    <property type="molecule type" value="Genomic_DNA"/>
</dbReference>
<dbReference type="Gene3D" id="3.40.50.150">
    <property type="entry name" value="Vaccinia Virus protein VP39"/>
    <property type="match status" value="1"/>
</dbReference>
<accession>A0ABR8GPS9</accession>
<gene>
    <name evidence="2" type="ORF">H6G81_11995</name>
</gene>
<name>A0ABR8GPS9_9CYAN</name>
<evidence type="ECO:0000313" key="2">
    <source>
        <dbReference type="EMBL" id="MBD2605236.1"/>
    </source>
</evidence>
<dbReference type="InterPro" id="IPR029063">
    <property type="entry name" value="SAM-dependent_MTases_sf"/>
</dbReference>
<keyword evidence="2" id="KW-0489">Methyltransferase</keyword>
<reference evidence="2 3" key="1">
    <citation type="journal article" date="2020" name="ISME J.">
        <title>Comparative genomics reveals insights into cyanobacterial evolution and habitat adaptation.</title>
        <authorList>
            <person name="Chen M.Y."/>
            <person name="Teng W.K."/>
            <person name="Zhao L."/>
            <person name="Hu C.X."/>
            <person name="Zhou Y.K."/>
            <person name="Han B.P."/>
            <person name="Song L.R."/>
            <person name="Shu W.S."/>
        </authorList>
    </citation>
    <scope>NUCLEOTIDE SEQUENCE [LARGE SCALE GENOMIC DNA]</scope>
    <source>
        <strain evidence="2 3">FACHB-248</strain>
    </source>
</reference>
<dbReference type="CDD" id="cd02440">
    <property type="entry name" value="AdoMet_MTases"/>
    <property type="match status" value="1"/>
</dbReference>
<dbReference type="Pfam" id="PF08242">
    <property type="entry name" value="Methyltransf_12"/>
    <property type="match status" value="1"/>
</dbReference>
<sequence length="237" mass="26974">MEQYQKTSTTDIFAGIYANNIWGGNLGEFYSGKGSDNTFSRAYCEFITDFAVKNSLKNLKIVDLGCGDFRVGQQLLENLANCQTQYQYTGVDIVPKLIKSHNEKYTNRDIKFVCLDIMQEDLPQGDICLIRQVLQHLSNQNVKKILEKVSQYKYVFITESHPVDELNCIPNLDISTGADIRLLYNSGIFLDKEPFNLTGVELVLITPYEKDICLYGKPSQLCTFKIENALNYQKGKC</sequence>
<organism evidence="2 3">
    <name type="scientific">Scytonema hofmannii FACHB-248</name>
    <dbReference type="NCBI Taxonomy" id="1842502"/>
    <lineage>
        <taxon>Bacteria</taxon>
        <taxon>Bacillati</taxon>
        <taxon>Cyanobacteriota</taxon>
        <taxon>Cyanophyceae</taxon>
        <taxon>Nostocales</taxon>
        <taxon>Scytonemataceae</taxon>
        <taxon>Scytonema</taxon>
    </lineage>
</organism>
<comment type="caution">
    <text evidence="2">The sequence shown here is derived from an EMBL/GenBank/DDBJ whole genome shotgun (WGS) entry which is preliminary data.</text>
</comment>
<feature type="domain" description="Methyltransferase type 12" evidence="1">
    <location>
        <begin position="62"/>
        <end position="151"/>
    </location>
</feature>
<dbReference type="RefSeq" id="WP_051502878.1">
    <property type="nucleotide sequence ID" value="NZ_JACJTA010000020.1"/>
</dbReference>
<evidence type="ECO:0000259" key="1">
    <source>
        <dbReference type="Pfam" id="PF08242"/>
    </source>
</evidence>